<accession>A0A8H5FQA1</accession>
<comment type="caution">
    <text evidence="2">The sequence shown here is derived from an EMBL/GenBank/DDBJ whole genome shotgun (WGS) entry which is preliminary data.</text>
</comment>
<dbReference type="InterPro" id="IPR011990">
    <property type="entry name" value="TPR-like_helical_dom_sf"/>
</dbReference>
<proteinExistence type="predicted"/>
<dbReference type="PANTHER" id="PTHR10098">
    <property type="entry name" value="RAPSYN-RELATED"/>
    <property type="match status" value="1"/>
</dbReference>
<dbReference type="OrthoDB" id="431454at2759"/>
<protein>
    <recommendedName>
        <fullName evidence="4">TPR-like protein</fullName>
    </recommendedName>
</protein>
<dbReference type="Proteomes" id="UP000559256">
    <property type="component" value="Unassembled WGS sequence"/>
</dbReference>
<keyword evidence="3" id="KW-1185">Reference proteome</keyword>
<dbReference type="InterPro" id="IPR019734">
    <property type="entry name" value="TPR_rpt"/>
</dbReference>
<feature type="coiled-coil region" evidence="1">
    <location>
        <begin position="392"/>
        <end position="539"/>
    </location>
</feature>
<evidence type="ECO:0000256" key="1">
    <source>
        <dbReference type="SAM" id="Coils"/>
    </source>
</evidence>
<gene>
    <name evidence="2" type="ORF">D9758_015271</name>
</gene>
<dbReference type="EMBL" id="JAACJM010000119">
    <property type="protein sequence ID" value="KAF5344728.1"/>
    <property type="molecule type" value="Genomic_DNA"/>
</dbReference>
<dbReference type="Pfam" id="PF13424">
    <property type="entry name" value="TPR_12"/>
    <property type="match status" value="2"/>
</dbReference>
<dbReference type="Gene3D" id="1.25.40.10">
    <property type="entry name" value="Tetratricopeptide repeat domain"/>
    <property type="match status" value="2"/>
</dbReference>
<evidence type="ECO:0000313" key="3">
    <source>
        <dbReference type="Proteomes" id="UP000559256"/>
    </source>
</evidence>
<sequence>MRGTDGPGQIKWRKLGGQSCLPPLELGPAKEAFCSLSSDGNYAIKEDDPMLEKLLIQMDGMPLAIVLIARHARELALKNLMEMWNIQKTAVLKRIGGQDNRLTSVEVSIELTLNIVREKLSTTGLDLLRLVAFLPSGIPDWLENVPKMLGSLPDTTMQVLTLKKSCLIYEANAETLKMLTPIAEYVLKVSDITENHEKQIWEFYESFIDTLFENQIDADIKLRLHISNIFKILNIQIEKSFETSHMNLLTQLQNYSQYFPSLVPLVEKYLGWQSQMSLGDQTELMFLQEDMLTFMGEYQKSIAIINNVEKLHQHQINQGTSDLEVINSSSSISINHTMEQTQAKCYKRLGMISSYQNDYKGSQCKIQQAMDIYKRIGNMNGVAQCLEHLGEISQLLGQYEEAKSLLKQAKNQFEEIGDRMGAAWCLLRLGIISYMLGPYGEAKTILEQAKKELEEIGDRLGAAQCLKSLGDISRMLAQCEEAKIMLEEAKKQFEDIGDRLGAAQCLQSLGDIRQMLGQYEEAKVMLQQAKEQLEEIGDRVGVAHCLHCLGKIEYKQECFNEARLNVEKAKEYYEDMGILNWVANCIHILDQIQEASAVHTQPHSIEVETLQEANPHLAVEGQRDSADVESQESCGCCQIV</sequence>
<dbReference type="SUPFAM" id="SSF48452">
    <property type="entry name" value="TPR-like"/>
    <property type="match status" value="1"/>
</dbReference>
<name>A0A8H5FQA1_9AGAR</name>
<dbReference type="AlphaFoldDB" id="A0A8H5FQA1"/>
<reference evidence="2 3" key="1">
    <citation type="journal article" date="2020" name="ISME J.">
        <title>Uncovering the hidden diversity of litter-decomposition mechanisms in mushroom-forming fungi.</title>
        <authorList>
            <person name="Floudas D."/>
            <person name="Bentzer J."/>
            <person name="Ahren D."/>
            <person name="Johansson T."/>
            <person name="Persson P."/>
            <person name="Tunlid A."/>
        </authorList>
    </citation>
    <scope>NUCLEOTIDE SEQUENCE [LARGE SCALE GENOMIC DNA]</scope>
    <source>
        <strain evidence="2 3">CBS 291.85</strain>
    </source>
</reference>
<evidence type="ECO:0008006" key="4">
    <source>
        <dbReference type="Google" id="ProtNLM"/>
    </source>
</evidence>
<organism evidence="2 3">
    <name type="scientific">Tetrapyrgos nigripes</name>
    <dbReference type="NCBI Taxonomy" id="182062"/>
    <lineage>
        <taxon>Eukaryota</taxon>
        <taxon>Fungi</taxon>
        <taxon>Dikarya</taxon>
        <taxon>Basidiomycota</taxon>
        <taxon>Agaricomycotina</taxon>
        <taxon>Agaricomycetes</taxon>
        <taxon>Agaricomycetidae</taxon>
        <taxon>Agaricales</taxon>
        <taxon>Marasmiineae</taxon>
        <taxon>Marasmiaceae</taxon>
        <taxon>Tetrapyrgos</taxon>
    </lineage>
</organism>
<dbReference type="SMART" id="SM00028">
    <property type="entry name" value="TPR"/>
    <property type="match status" value="6"/>
</dbReference>
<evidence type="ECO:0000313" key="2">
    <source>
        <dbReference type="EMBL" id="KAF5344728.1"/>
    </source>
</evidence>
<keyword evidence="1" id="KW-0175">Coiled coil</keyword>